<dbReference type="Pfam" id="PF00441">
    <property type="entry name" value="Acyl-CoA_dh_1"/>
    <property type="match status" value="1"/>
</dbReference>
<dbReference type="CDD" id="cd00567">
    <property type="entry name" value="ACAD"/>
    <property type="match status" value="1"/>
</dbReference>
<organism evidence="9 10">
    <name type="scientific">Saccharothrix syringae</name>
    <name type="common">Nocardiopsis syringae</name>
    <dbReference type="NCBI Taxonomy" id="103733"/>
    <lineage>
        <taxon>Bacteria</taxon>
        <taxon>Bacillati</taxon>
        <taxon>Actinomycetota</taxon>
        <taxon>Actinomycetes</taxon>
        <taxon>Pseudonocardiales</taxon>
        <taxon>Pseudonocardiaceae</taxon>
        <taxon>Saccharothrix</taxon>
    </lineage>
</organism>
<keyword evidence="10" id="KW-1185">Reference proteome</keyword>
<evidence type="ECO:0000313" key="10">
    <source>
        <dbReference type="Proteomes" id="UP000325787"/>
    </source>
</evidence>
<feature type="domain" description="Acyl-CoA oxidase/dehydrogenase middle" evidence="7">
    <location>
        <begin position="157"/>
        <end position="248"/>
    </location>
</feature>
<evidence type="ECO:0000259" key="6">
    <source>
        <dbReference type="Pfam" id="PF00441"/>
    </source>
</evidence>
<keyword evidence="3 5" id="KW-0285">Flavoprotein</keyword>
<dbReference type="Gene3D" id="1.20.140.10">
    <property type="entry name" value="Butyryl-CoA Dehydrogenase, subunit A, domain 3"/>
    <property type="match status" value="2"/>
</dbReference>
<dbReference type="KEGG" id="ssyi:EKG83_30465"/>
<evidence type="ECO:0000259" key="7">
    <source>
        <dbReference type="Pfam" id="PF02770"/>
    </source>
</evidence>
<dbReference type="Pfam" id="PF02771">
    <property type="entry name" value="Acyl-CoA_dh_N"/>
    <property type="match status" value="1"/>
</dbReference>
<dbReference type="InterPro" id="IPR009100">
    <property type="entry name" value="AcylCoA_DH/oxidase_NM_dom_sf"/>
</dbReference>
<dbReference type="Proteomes" id="UP000325787">
    <property type="component" value="Chromosome"/>
</dbReference>
<dbReference type="InterPro" id="IPR013786">
    <property type="entry name" value="AcylCoA_DH/ox_N"/>
</dbReference>
<dbReference type="InterPro" id="IPR046373">
    <property type="entry name" value="Acyl-CoA_Oxase/DH_mid-dom_sf"/>
</dbReference>
<dbReference type="InterPro" id="IPR037069">
    <property type="entry name" value="AcylCoA_DH/ox_N_sf"/>
</dbReference>
<comment type="cofactor">
    <cofactor evidence="1 5">
        <name>FAD</name>
        <dbReference type="ChEBI" id="CHEBI:57692"/>
    </cofactor>
</comment>
<sequence>MTSSVASPPTLRGLFDELFLGRVRWDLLRPFPEQDPADRAAGDAAVAAIRELLTARVNPERVDRTGELPDGLTGAMQDGGFYRMLLDRSLGGLELSPLNALRVVSAAASWSPAVAWSLAVGNGFGSGSYLPIIPEGPLRDLITRYVREGIVSGSADTEANGAANHRRHTTAVPVDGGTAYVLNGEKVFTGNGPLARIVDVAATVEMDGVTQVRYFFVDTTSPGFTKVTPHEFMGLKGTPIGVLRMEDVRVPATHLLPSSADESRYAPEIARLATLARTLVISSPALAIAKLCLVWQKDFVNRRVMDDRPLGSYEEVQRIVAETAAEAFTIESVLEWGLLARDRANTEPDLTAAKNTTSLACWRAVERTMSLLGGEGLETARSKARRGAVPLPVERFHRDARGLRVAGGVDFLLDYWSAESALVSCYYEAADAPVTGSLPDVDEVSLSPRCRGHLRHLLAQAEALGSACARLTREHGRDELLRREHVVITLGKIANDLLAMAVVLARAAALAERGDTAALDLADVACSAARVRLAGLWPELDQSAPDHAAVSADLLGGDRFAFLLSDVVTDLPPHEV</sequence>
<dbReference type="Pfam" id="PF02770">
    <property type="entry name" value="Acyl-CoA_dh_M"/>
    <property type="match status" value="1"/>
</dbReference>
<keyword evidence="5" id="KW-0560">Oxidoreductase</keyword>
<accession>A0A5Q0H4I4</accession>
<dbReference type="SUPFAM" id="SSF56645">
    <property type="entry name" value="Acyl-CoA dehydrogenase NM domain-like"/>
    <property type="match status" value="1"/>
</dbReference>
<evidence type="ECO:0000259" key="8">
    <source>
        <dbReference type="Pfam" id="PF02771"/>
    </source>
</evidence>
<reference evidence="10" key="1">
    <citation type="journal article" date="2021" name="Curr. Microbiol.">
        <title>Complete genome of nocamycin-producing strain Saccharothrix syringae NRRL B-16468 reveals the biosynthetic potential for secondary metabolites.</title>
        <authorList>
            <person name="Mo X."/>
            <person name="Yang S."/>
        </authorList>
    </citation>
    <scope>NUCLEOTIDE SEQUENCE [LARGE SCALE GENOMIC DNA]</scope>
    <source>
        <strain evidence="10">ATCC 51364 / DSM 43886 / JCM 6844 / KCTC 9398 / NBRC 14523 / NRRL B-16468 / INA 2240</strain>
    </source>
</reference>
<comment type="similarity">
    <text evidence="2 5">Belongs to the acyl-CoA dehydrogenase family.</text>
</comment>
<protein>
    <submittedName>
        <fullName evidence="9">Acyl-CoA dehydrogenase</fullName>
    </submittedName>
</protein>
<proteinExistence type="inferred from homology"/>
<dbReference type="PANTHER" id="PTHR43884">
    <property type="entry name" value="ACYL-COA DEHYDROGENASE"/>
    <property type="match status" value="1"/>
</dbReference>
<dbReference type="SUPFAM" id="SSF47203">
    <property type="entry name" value="Acyl-CoA dehydrogenase C-terminal domain-like"/>
    <property type="match status" value="1"/>
</dbReference>
<dbReference type="Gene3D" id="2.40.110.10">
    <property type="entry name" value="Butyryl-CoA Dehydrogenase, subunit A, domain 2"/>
    <property type="match status" value="1"/>
</dbReference>
<evidence type="ECO:0000256" key="1">
    <source>
        <dbReference type="ARBA" id="ARBA00001974"/>
    </source>
</evidence>
<dbReference type="GO" id="GO:0050660">
    <property type="term" value="F:flavin adenine dinucleotide binding"/>
    <property type="evidence" value="ECO:0007669"/>
    <property type="project" value="InterPro"/>
</dbReference>
<feature type="domain" description="Acyl-CoA dehydrogenase/oxidase N-terminal" evidence="8">
    <location>
        <begin position="46"/>
        <end position="126"/>
    </location>
</feature>
<feature type="domain" description="Acyl-CoA dehydrogenase/oxidase C-terminal" evidence="6">
    <location>
        <begin position="281"/>
        <end position="409"/>
    </location>
</feature>
<dbReference type="PANTHER" id="PTHR43884:SF40">
    <property type="entry name" value="ACYL-COA DEHYDROGENASE"/>
    <property type="match status" value="1"/>
</dbReference>
<dbReference type="EMBL" id="CP034550">
    <property type="protein sequence ID" value="QFZ21136.1"/>
    <property type="molecule type" value="Genomic_DNA"/>
</dbReference>
<dbReference type="RefSeq" id="WP_063741359.1">
    <property type="nucleotide sequence ID" value="NZ_CP034550.1"/>
</dbReference>
<name>A0A5Q0H4I4_SACSY</name>
<evidence type="ECO:0000256" key="2">
    <source>
        <dbReference type="ARBA" id="ARBA00009347"/>
    </source>
</evidence>
<dbReference type="OrthoDB" id="6637748at2"/>
<dbReference type="AlphaFoldDB" id="A0A5Q0H4I4"/>
<dbReference type="Gene3D" id="1.10.540.10">
    <property type="entry name" value="Acyl-CoA dehydrogenase/oxidase, N-terminal domain"/>
    <property type="match status" value="1"/>
</dbReference>
<dbReference type="InterPro" id="IPR036250">
    <property type="entry name" value="AcylCo_DH-like_C"/>
</dbReference>
<evidence type="ECO:0000313" key="9">
    <source>
        <dbReference type="EMBL" id="QFZ21136.1"/>
    </source>
</evidence>
<dbReference type="GO" id="GO:0003995">
    <property type="term" value="F:acyl-CoA dehydrogenase activity"/>
    <property type="evidence" value="ECO:0007669"/>
    <property type="project" value="TreeGrafter"/>
</dbReference>
<dbReference type="InterPro" id="IPR006091">
    <property type="entry name" value="Acyl-CoA_Oxase/DH_mid-dom"/>
</dbReference>
<evidence type="ECO:0000256" key="3">
    <source>
        <dbReference type="ARBA" id="ARBA00022630"/>
    </source>
</evidence>
<dbReference type="InterPro" id="IPR009075">
    <property type="entry name" value="AcylCo_DH/oxidase_C"/>
</dbReference>
<keyword evidence="4 5" id="KW-0274">FAD</keyword>
<evidence type="ECO:0000256" key="4">
    <source>
        <dbReference type="ARBA" id="ARBA00022827"/>
    </source>
</evidence>
<gene>
    <name evidence="9" type="ORF">EKG83_30465</name>
</gene>
<evidence type="ECO:0000256" key="5">
    <source>
        <dbReference type="RuleBase" id="RU362125"/>
    </source>
</evidence>